<accession>A0A3R7LG10</accession>
<gene>
    <name evidence="2" type="ORF">Tco025E_00078</name>
</gene>
<feature type="compositionally biased region" description="Low complexity" evidence="1">
    <location>
        <begin position="39"/>
        <end position="56"/>
    </location>
</feature>
<protein>
    <submittedName>
        <fullName evidence="2">Uncharacterized protein</fullName>
    </submittedName>
</protein>
<feature type="compositionally biased region" description="Low complexity" evidence="1">
    <location>
        <begin position="82"/>
        <end position="92"/>
    </location>
</feature>
<name>A0A3R7LG10_9TRYP</name>
<comment type="caution">
    <text evidence="2">The sequence shown here is derived from an EMBL/GenBank/DDBJ whole genome shotgun (WGS) entry which is preliminary data.</text>
</comment>
<feature type="compositionally biased region" description="Low complexity" evidence="1">
    <location>
        <begin position="1"/>
        <end position="25"/>
    </location>
</feature>
<evidence type="ECO:0000313" key="2">
    <source>
        <dbReference type="EMBL" id="RNF27694.1"/>
    </source>
</evidence>
<proteinExistence type="predicted"/>
<sequence length="137" mass="14965">MSGRGPSGSRNVSSSGRSPSPWHSPHSSRKCGKLACAGSSSPRFSSSAYCRSSRLSTRQRFGSFRTHESAERCTPVSERRAPPASSPSCSSADTHVRSKSVRHQLLRQSRETRRGISRLLRTTSARTRPRSQGHIAV</sequence>
<reference evidence="2 3" key="1">
    <citation type="journal article" date="2018" name="BMC Genomics">
        <title>Genomic comparison of Trypanosoma conorhini and Trypanosoma rangeli to Trypanosoma cruzi strains of high and low virulence.</title>
        <authorList>
            <person name="Bradwell K.R."/>
            <person name="Koparde V.N."/>
            <person name="Matveyev A.V."/>
            <person name="Serrano M.G."/>
            <person name="Alves J.M."/>
            <person name="Parikh H."/>
            <person name="Huang B."/>
            <person name="Lee V."/>
            <person name="Espinosa-Alvarez O."/>
            <person name="Ortiz P.A."/>
            <person name="Costa-Martins A.G."/>
            <person name="Teixeira M.M."/>
            <person name="Buck G.A."/>
        </authorList>
    </citation>
    <scope>NUCLEOTIDE SEQUENCE [LARGE SCALE GENOMIC DNA]</scope>
    <source>
        <strain evidence="2 3">025E</strain>
    </source>
</reference>
<dbReference type="AlphaFoldDB" id="A0A3R7LG10"/>
<feature type="region of interest" description="Disordered" evidence="1">
    <location>
        <begin position="1"/>
        <end position="137"/>
    </location>
</feature>
<feature type="compositionally biased region" description="Low complexity" evidence="1">
    <location>
        <begin position="117"/>
        <end position="126"/>
    </location>
</feature>
<dbReference type="RefSeq" id="XP_029232900.1">
    <property type="nucleotide sequence ID" value="XM_029367027.1"/>
</dbReference>
<dbReference type="Proteomes" id="UP000284403">
    <property type="component" value="Unassembled WGS sequence"/>
</dbReference>
<dbReference type="EMBL" id="MKKU01000001">
    <property type="protein sequence ID" value="RNF27694.1"/>
    <property type="molecule type" value="Genomic_DNA"/>
</dbReference>
<evidence type="ECO:0000256" key="1">
    <source>
        <dbReference type="SAM" id="MobiDB-lite"/>
    </source>
</evidence>
<feature type="compositionally biased region" description="Basic and acidic residues" evidence="1">
    <location>
        <begin position="65"/>
        <end position="81"/>
    </location>
</feature>
<keyword evidence="3" id="KW-1185">Reference proteome</keyword>
<organism evidence="2 3">
    <name type="scientific">Trypanosoma conorhini</name>
    <dbReference type="NCBI Taxonomy" id="83891"/>
    <lineage>
        <taxon>Eukaryota</taxon>
        <taxon>Discoba</taxon>
        <taxon>Euglenozoa</taxon>
        <taxon>Kinetoplastea</taxon>
        <taxon>Metakinetoplastina</taxon>
        <taxon>Trypanosomatida</taxon>
        <taxon>Trypanosomatidae</taxon>
        <taxon>Trypanosoma</taxon>
    </lineage>
</organism>
<evidence type="ECO:0000313" key="3">
    <source>
        <dbReference type="Proteomes" id="UP000284403"/>
    </source>
</evidence>
<dbReference type="GeneID" id="40313689"/>